<keyword evidence="4" id="KW-1185">Reference proteome</keyword>
<evidence type="ECO:0000313" key="3">
    <source>
        <dbReference type="EMBL" id="CAK7921627.1"/>
    </source>
</evidence>
<feature type="region of interest" description="Disordered" evidence="1">
    <location>
        <begin position="85"/>
        <end position="288"/>
    </location>
</feature>
<feature type="compositionally biased region" description="Basic residues" evidence="1">
    <location>
        <begin position="209"/>
        <end position="218"/>
    </location>
</feature>
<evidence type="ECO:0000256" key="1">
    <source>
        <dbReference type="SAM" id="MobiDB-lite"/>
    </source>
</evidence>
<gene>
    <name evidence="3" type="ORF">CAAN4_H16512</name>
</gene>
<feature type="compositionally biased region" description="Basic and acidic residues" evidence="1">
    <location>
        <begin position="262"/>
        <end position="277"/>
    </location>
</feature>
<dbReference type="InterPro" id="IPR029071">
    <property type="entry name" value="Ubiquitin-like_domsf"/>
</dbReference>
<name>A0ABP0EL07_9ASCO</name>
<proteinExistence type="predicted"/>
<dbReference type="Proteomes" id="UP001497600">
    <property type="component" value="Chromosome H"/>
</dbReference>
<dbReference type="SUPFAM" id="SSF54236">
    <property type="entry name" value="Ubiquitin-like"/>
    <property type="match status" value="1"/>
</dbReference>
<feature type="compositionally biased region" description="Basic and acidic residues" evidence="1">
    <location>
        <begin position="138"/>
        <end position="163"/>
    </location>
</feature>
<dbReference type="EMBL" id="OZ004260">
    <property type="protein sequence ID" value="CAK7921627.1"/>
    <property type="molecule type" value="Genomic_DNA"/>
</dbReference>
<feature type="compositionally biased region" description="Low complexity" evidence="1">
    <location>
        <begin position="168"/>
        <end position="184"/>
    </location>
</feature>
<accession>A0ABP0EL07</accession>
<reference evidence="3 4" key="1">
    <citation type="submission" date="2024-01" db="EMBL/GenBank/DDBJ databases">
        <authorList>
            <consortium name="Genoscope - CEA"/>
            <person name="William W."/>
        </authorList>
    </citation>
    <scope>NUCLEOTIDE SEQUENCE [LARGE SCALE GENOMIC DNA]</scope>
    <source>
        <strain evidence="3 4">29B2s-10</strain>
    </source>
</reference>
<dbReference type="InterPro" id="IPR022617">
    <property type="entry name" value="Rad60/SUMO-like_dom"/>
</dbReference>
<evidence type="ECO:0000313" key="4">
    <source>
        <dbReference type="Proteomes" id="UP001497600"/>
    </source>
</evidence>
<feature type="compositionally biased region" description="Basic and acidic residues" evidence="1">
    <location>
        <begin position="219"/>
        <end position="229"/>
    </location>
</feature>
<dbReference type="Pfam" id="PF11976">
    <property type="entry name" value="Rad60-SLD"/>
    <property type="match status" value="1"/>
</dbReference>
<feature type="compositionally biased region" description="Polar residues" evidence="1">
    <location>
        <begin position="85"/>
        <end position="112"/>
    </location>
</feature>
<dbReference type="Gene3D" id="3.10.20.90">
    <property type="entry name" value="Phosphatidylinositol 3-kinase Catalytic Subunit, Chain A, domain 1"/>
    <property type="match status" value="1"/>
</dbReference>
<evidence type="ECO:0000259" key="2">
    <source>
        <dbReference type="Pfam" id="PF11976"/>
    </source>
</evidence>
<protein>
    <recommendedName>
        <fullName evidence="2">Rad60/SUMO-like domain-containing protein</fullName>
    </recommendedName>
</protein>
<feature type="compositionally biased region" description="Basic and acidic residues" evidence="1">
    <location>
        <begin position="113"/>
        <end position="126"/>
    </location>
</feature>
<dbReference type="CDD" id="cd17080">
    <property type="entry name" value="Ubl_SLD2_Esc2_like"/>
    <property type="match status" value="1"/>
</dbReference>
<sequence length="573" mass="64309">MSDLPASESNVSEYYSATEKLADEEYSSEDLAIVDSSLIKINTIVRAPQSSEVIVITDSETEDANEEADIVDVQSDFENELLKTGFSSQTLASAHPTTPPQDNQSSAMGNISEQKEDLLQEDKKLSIDIPPPSTNIEEQLHTPLHDVQMDEKIEEEKLPHETSKQTIKTSPNASTSKSNSLSPKSAKKKRPHALMDDFFAIGNPEETKKKKKKSKRKSVHEEVNVKPEEPMNLTPQPSVDLDGSKTEATIKKPSVSTRTRSLRSDNIEENKVKDTHKNNTHKNNIVLDDEDDDDLTLDLEIYKPSSPQSTSSAYQFSDANESKRVYNLSLISELDQTSESYYENELQVQGTIKFSHILDITLTNINKGSSIEYHPEDVSLIWVEGRTEIKPFFKPSTLRIEPEATFLSPDDNVKVPPTKIKILLIPRVTASSFLTSYPQYFHMMSATSQYLVEDARKTLAATSDIDISDVESDNDNEISNEMEATTQVTDEQPQGEYFVIGLKGKDNKRIEVSVCPTTPIIKVLEYFLKKKNIDSNSVDLGSVKLIFDDEELDIDSKIEDTELEEDFEVQVVL</sequence>
<feature type="domain" description="Rad60/SUMO-like" evidence="2">
    <location>
        <begin position="500"/>
        <end position="573"/>
    </location>
</feature>
<organism evidence="3 4">
    <name type="scientific">[Candida] anglica</name>
    <dbReference type="NCBI Taxonomy" id="148631"/>
    <lineage>
        <taxon>Eukaryota</taxon>
        <taxon>Fungi</taxon>
        <taxon>Dikarya</taxon>
        <taxon>Ascomycota</taxon>
        <taxon>Saccharomycotina</taxon>
        <taxon>Pichiomycetes</taxon>
        <taxon>Debaryomycetaceae</taxon>
        <taxon>Kurtzmaniella</taxon>
    </lineage>
</organism>